<dbReference type="Pfam" id="PF08388">
    <property type="entry name" value="GIIM"/>
    <property type="match status" value="1"/>
</dbReference>
<dbReference type="InterPro" id="IPR013597">
    <property type="entry name" value="Mat_intron_G2"/>
</dbReference>
<reference evidence="3 4" key="1">
    <citation type="submission" date="2020-10" db="EMBL/GenBank/DDBJ databases">
        <title>Connecting structure to function with the recovery of over 1000 high-quality activated sludge metagenome-assembled genomes encoding full-length rRNA genes using long-read sequencing.</title>
        <authorList>
            <person name="Singleton C.M."/>
            <person name="Petriglieri F."/>
            <person name="Kristensen J.M."/>
            <person name="Kirkegaard R.H."/>
            <person name="Michaelsen T.Y."/>
            <person name="Andersen M.H."/>
            <person name="Karst S.M."/>
            <person name="Dueholm M.S."/>
            <person name="Nielsen P.H."/>
            <person name="Albertsen M."/>
        </authorList>
    </citation>
    <scope>NUCLEOTIDE SEQUENCE [LARGE SCALE GENOMIC DNA]</scope>
    <source>
        <strain evidence="3">Fred_18-Q3-R57-64_BAT3C.720</strain>
    </source>
</reference>
<dbReference type="EMBL" id="JADJOT010000011">
    <property type="protein sequence ID" value="MBK7955734.1"/>
    <property type="molecule type" value="Genomic_DNA"/>
</dbReference>
<protein>
    <submittedName>
        <fullName evidence="3">RNA-directed DNA polymerase (Reverse transcriptase)</fullName>
    </submittedName>
</protein>
<dbReference type="GO" id="GO:0003964">
    <property type="term" value="F:RNA-directed DNA polymerase activity"/>
    <property type="evidence" value="ECO:0007669"/>
    <property type="project" value="UniProtKB-KW"/>
</dbReference>
<organism evidence="3 4">
    <name type="scientific">Candidatus Accumulibacter affinis</name>
    <dbReference type="NCBI Taxonomy" id="2954384"/>
    <lineage>
        <taxon>Bacteria</taxon>
        <taxon>Pseudomonadati</taxon>
        <taxon>Pseudomonadota</taxon>
        <taxon>Betaproteobacteria</taxon>
        <taxon>Candidatus Accumulibacter</taxon>
    </lineage>
</organism>
<keyword evidence="3" id="KW-0548">Nucleotidyltransferase</keyword>
<dbReference type="InterPro" id="IPR043502">
    <property type="entry name" value="DNA/RNA_pol_sf"/>
</dbReference>
<dbReference type="AlphaFoldDB" id="A0A935TDI5"/>
<name>A0A935TDI5_9PROT</name>
<dbReference type="InterPro" id="IPR000477">
    <property type="entry name" value="RT_dom"/>
</dbReference>
<gene>
    <name evidence="3" type="ORF">IPK02_18330</name>
</gene>
<evidence type="ECO:0000259" key="2">
    <source>
        <dbReference type="PROSITE" id="PS50878"/>
    </source>
</evidence>
<dbReference type="SUPFAM" id="SSF56672">
    <property type="entry name" value="DNA/RNA polymerases"/>
    <property type="match status" value="1"/>
</dbReference>
<comment type="caution">
    <text evidence="3">The sequence shown here is derived from an EMBL/GenBank/DDBJ whole genome shotgun (WGS) entry which is preliminary data.</text>
</comment>
<proteinExistence type="inferred from homology"/>
<evidence type="ECO:0000313" key="3">
    <source>
        <dbReference type="EMBL" id="MBK7955734.1"/>
    </source>
</evidence>
<accession>A0A935TDI5</accession>
<dbReference type="InterPro" id="IPR051083">
    <property type="entry name" value="GrpII_Intron_Splice-Mob/Def"/>
</dbReference>
<dbReference type="Proteomes" id="UP000706151">
    <property type="component" value="Unassembled WGS sequence"/>
</dbReference>
<evidence type="ECO:0000313" key="4">
    <source>
        <dbReference type="Proteomes" id="UP000706151"/>
    </source>
</evidence>
<dbReference type="PROSITE" id="PS50878">
    <property type="entry name" value="RT_POL"/>
    <property type="match status" value="1"/>
</dbReference>
<evidence type="ECO:0000256" key="1">
    <source>
        <dbReference type="ARBA" id="ARBA00034120"/>
    </source>
</evidence>
<sequence>MPHAKLLAVVAERIVDGGILHLIKQWLKAPVIGEDDNGVKKTVGGGKANRQGTPQGGVISPLLANCYLHILDRIWQRRHLKGKLSAHLVRYADDFVVLCRKEVEEPLKVVRHVLARLDLSLNEAKTHIVDATQASFNFLGFTIQMSRGAKTGKPYPSVRPADKSLKKIKARLTELTGRNLTPIPLSDVVGNGNRSLRGWANYFHFHNSSQAMNKVRTHAEDRLRTHLMARHKVKDRGIGSGRFPSAHLYARYGLYKVPTKAGWHSAHALA</sequence>
<comment type="similarity">
    <text evidence="1">Belongs to the bacterial reverse transcriptase family.</text>
</comment>
<dbReference type="Pfam" id="PF00078">
    <property type="entry name" value="RVT_1"/>
    <property type="match status" value="1"/>
</dbReference>
<dbReference type="PANTHER" id="PTHR34047">
    <property type="entry name" value="NUCLEAR INTRON MATURASE 1, MITOCHONDRIAL-RELATED"/>
    <property type="match status" value="1"/>
</dbReference>
<feature type="domain" description="Reverse transcriptase" evidence="2">
    <location>
        <begin position="1"/>
        <end position="143"/>
    </location>
</feature>
<keyword evidence="3" id="KW-0808">Transferase</keyword>
<dbReference type="PANTHER" id="PTHR34047:SF8">
    <property type="entry name" value="PROTEIN YKFC"/>
    <property type="match status" value="1"/>
</dbReference>
<keyword evidence="3" id="KW-0695">RNA-directed DNA polymerase</keyword>
<dbReference type="CDD" id="cd01651">
    <property type="entry name" value="RT_G2_intron"/>
    <property type="match status" value="1"/>
</dbReference>